<dbReference type="GO" id="GO:0004103">
    <property type="term" value="F:choline kinase activity"/>
    <property type="evidence" value="ECO:0007669"/>
    <property type="project" value="TreeGrafter"/>
</dbReference>
<protein>
    <recommendedName>
        <fullName evidence="4">Choline kinase 2</fullName>
    </recommendedName>
</protein>
<dbReference type="PANTHER" id="PTHR22603">
    <property type="entry name" value="CHOLINE/ETHANOALAMINE KINASE"/>
    <property type="match status" value="1"/>
</dbReference>
<keyword evidence="3" id="KW-1185">Reference proteome</keyword>
<dbReference type="EMBL" id="PQIB02000006">
    <property type="protein sequence ID" value="RLN12546.1"/>
    <property type="molecule type" value="Genomic_DNA"/>
</dbReference>
<dbReference type="GO" id="GO:0004305">
    <property type="term" value="F:ethanolamine kinase activity"/>
    <property type="evidence" value="ECO:0007669"/>
    <property type="project" value="TreeGrafter"/>
</dbReference>
<gene>
    <name evidence="2" type="ORF">C2845_PM09G14410</name>
</gene>
<organism evidence="2 3">
    <name type="scientific">Panicum miliaceum</name>
    <name type="common">Proso millet</name>
    <name type="synonym">Broomcorn millet</name>
    <dbReference type="NCBI Taxonomy" id="4540"/>
    <lineage>
        <taxon>Eukaryota</taxon>
        <taxon>Viridiplantae</taxon>
        <taxon>Streptophyta</taxon>
        <taxon>Embryophyta</taxon>
        <taxon>Tracheophyta</taxon>
        <taxon>Spermatophyta</taxon>
        <taxon>Magnoliopsida</taxon>
        <taxon>Liliopsida</taxon>
        <taxon>Poales</taxon>
        <taxon>Poaceae</taxon>
        <taxon>PACMAD clade</taxon>
        <taxon>Panicoideae</taxon>
        <taxon>Panicodae</taxon>
        <taxon>Paniceae</taxon>
        <taxon>Panicinae</taxon>
        <taxon>Panicum</taxon>
        <taxon>Panicum sect. Panicum</taxon>
    </lineage>
</organism>
<dbReference type="GO" id="GO:0005737">
    <property type="term" value="C:cytoplasm"/>
    <property type="evidence" value="ECO:0007669"/>
    <property type="project" value="TreeGrafter"/>
</dbReference>
<reference evidence="3" key="1">
    <citation type="journal article" date="2019" name="Nat. Commun.">
        <title>The genome of broomcorn millet.</title>
        <authorList>
            <person name="Zou C."/>
            <person name="Miki D."/>
            <person name="Li D."/>
            <person name="Tang Q."/>
            <person name="Xiao L."/>
            <person name="Rajput S."/>
            <person name="Deng P."/>
            <person name="Jia W."/>
            <person name="Huang R."/>
            <person name="Zhang M."/>
            <person name="Sun Y."/>
            <person name="Hu J."/>
            <person name="Fu X."/>
            <person name="Schnable P.S."/>
            <person name="Li F."/>
            <person name="Zhang H."/>
            <person name="Feng B."/>
            <person name="Zhu X."/>
            <person name="Liu R."/>
            <person name="Schnable J.C."/>
            <person name="Zhu J.-K."/>
            <person name="Zhang H."/>
        </authorList>
    </citation>
    <scope>NUCLEOTIDE SEQUENCE [LARGE SCALE GENOMIC DNA]</scope>
</reference>
<dbReference type="GO" id="GO:0006646">
    <property type="term" value="P:phosphatidylethanolamine biosynthetic process"/>
    <property type="evidence" value="ECO:0007669"/>
    <property type="project" value="TreeGrafter"/>
</dbReference>
<comment type="similarity">
    <text evidence="1">Belongs to the choline/ethanolamine kinase family.</text>
</comment>
<evidence type="ECO:0000313" key="2">
    <source>
        <dbReference type="EMBL" id="RLN12546.1"/>
    </source>
</evidence>
<dbReference type="AlphaFoldDB" id="A0A3L6RZU3"/>
<proteinExistence type="inferred from homology"/>
<comment type="caution">
    <text evidence="2">The sequence shown here is derived from an EMBL/GenBank/DDBJ whole genome shotgun (WGS) entry which is preliminary data.</text>
</comment>
<sequence length="152" mass="17306">MPSALAAPRNVRRRWLQQARVRCSQEESKQFQLNLKGAVRVNQSVGFCHNDLQYGNIMIYEETGQVTLIDYEYASFNPVVANHFSEMAADYHTSAPHVLEFTKYPGACENIKDNELLCLGYIRFTSFLDRLTPLICSGMKDNISCSAYVLLQ</sequence>
<dbReference type="PANTHER" id="PTHR22603:SF74">
    <property type="entry name" value="OS01G0183000 PROTEIN"/>
    <property type="match status" value="1"/>
</dbReference>
<evidence type="ECO:0000256" key="1">
    <source>
        <dbReference type="ARBA" id="ARBA00038211"/>
    </source>
</evidence>
<evidence type="ECO:0008006" key="4">
    <source>
        <dbReference type="Google" id="ProtNLM"/>
    </source>
</evidence>
<dbReference type="OrthoDB" id="10267235at2759"/>
<dbReference type="SUPFAM" id="SSF56112">
    <property type="entry name" value="Protein kinase-like (PK-like)"/>
    <property type="match status" value="1"/>
</dbReference>
<dbReference type="Proteomes" id="UP000275267">
    <property type="component" value="Unassembled WGS sequence"/>
</dbReference>
<dbReference type="STRING" id="4540.A0A3L6RZU3"/>
<accession>A0A3L6RZU3</accession>
<dbReference type="InterPro" id="IPR011009">
    <property type="entry name" value="Kinase-like_dom_sf"/>
</dbReference>
<dbReference type="Pfam" id="PF01633">
    <property type="entry name" value="Choline_kinase"/>
    <property type="match status" value="1"/>
</dbReference>
<name>A0A3L6RZU3_PANMI</name>
<dbReference type="Gene3D" id="3.90.1200.10">
    <property type="match status" value="1"/>
</dbReference>
<evidence type="ECO:0000313" key="3">
    <source>
        <dbReference type="Proteomes" id="UP000275267"/>
    </source>
</evidence>